<evidence type="ECO:0000313" key="2">
    <source>
        <dbReference type="EMBL" id="NRT18280.1"/>
    </source>
</evidence>
<sequence>MLRRCQNGPASAPMDDLRTTLLTLGPDDRRDFDVFLLRQRRKTVGRLDSQLFALLTQPGALTPAQLIARLYPARANAVAYYALRKRLLRHLTDFLLLRQRQLDTTAAASVRGQLTLAQYLFEAGIPRLAWSVLAKAEKVARANEQYEPLNAVYNLQIQHADAAHAPDLAAVIARRHANKKAADEEERANIADSLLRLRLREARVRGRAAASFDAIMHEILAEYDLQEAFARSPSLLCRLMSIARSAMLVRRDFATFAPFIERCYQLMARRHGFAPAQRGYQLRLLYMLAHALYRSRQFAASVAYLEQGRALLAAGPSRQHGEFGPRFTMLLAANYAFLHRNADSIGLLENTLRAAPPLPVPDDLTARLQLTFHYFAEGAFAKANHALMGIARTDHWLEQHLGLEWLLNRNLGEMLIQLELGNTDLAQNRLQAIERTLREQFPATYAPEPEPVPEPEEAAVESVAPSGDGAAETADAAAATAPAPPAVELTPAGGPYRYVLGYLALVRKILDDPLAARRPEFAEKVAQLPDFVPLQREDLQARSFYAWLHARMLGRPYYEVLLEIAAG</sequence>
<name>A0ABX2FMA7_9BACT</name>
<protein>
    <recommendedName>
        <fullName evidence="4">Tetratricopeptide repeat protein</fullName>
    </recommendedName>
</protein>
<evidence type="ECO:0000313" key="3">
    <source>
        <dbReference type="Proteomes" id="UP000779507"/>
    </source>
</evidence>
<accession>A0ABX2FMA7</accession>
<reference evidence="2 3" key="1">
    <citation type="submission" date="2020-05" db="EMBL/GenBank/DDBJ databases">
        <title>Genomic Encyclopedia of Type Strains, Phase IV (KMG-V): Genome sequencing to study the core and pangenomes of soil and plant-associated prokaryotes.</title>
        <authorList>
            <person name="Whitman W."/>
        </authorList>
    </citation>
    <scope>NUCLEOTIDE SEQUENCE [LARGE SCALE GENOMIC DNA]</scope>
    <source>
        <strain evidence="2 3">9A</strain>
    </source>
</reference>
<keyword evidence="3" id="KW-1185">Reference proteome</keyword>
<dbReference type="RefSeq" id="WP_173809035.1">
    <property type="nucleotide sequence ID" value="NZ_JABSNP010000004.1"/>
</dbReference>
<evidence type="ECO:0000256" key="1">
    <source>
        <dbReference type="SAM" id="MobiDB-lite"/>
    </source>
</evidence>
<comment type="caution">
    <text evidence="2">The sequence shown here is derived from an EMBL/GenBank/DDBJ whole genome shotgun (WGS) entry which is preliminary data.</text>
</comment>
<dbReference type="Proteomes" id="UP000779507">
    <property type="component" value="Unassembled WGS sequence"/>
</dbReference>
<proteinExistence type="predicted"/>
<gene>
    <name evidence="2" type="ORF">HNP98_001097</name>
</gene>
<organism evidence="2 3">
    <name type="scientific">Hymenobacter caeli</name>
    <dbReference type="NCBI Taxonomy" id="2735894"/>
    <lineage>
        <taxon>Bacteria</taxon>
        <taxon>Pseudomonadati</taxon>
        <taxon>Bacteroidota</taxon>
        <taxon>Cytophagia</taxon>
        <taxon>Cytophagales</taxon>
        <taxon>Hymenobacteraceae</taxon>
        <taxon>Hymenobacter</taxon>
    </lineage>
</organism>
<evidence type="ECO:0008006" key="4">
    <source>
        <dbReference type="Google" id="ProtNLM"/>
    </source>
</evidence>
<feature type="region of interest" description="Disordered" evidence="1">
    <location>
        <begin position="445"/>
        <end position="486"/>
    </location>
</feature>
<feature type="compositionally biased region" description="Low complexity" evidence="1">
    <location>
        <begin position="460"/>
        <end position="486"/>
    </location>
</feature>
<dbReference type="EMBL" id="JABSNP010000004">
    <property type="protein sequence ID" value="NRT18280.1"/>
    <property type="molecule type" value="Genomic_DNA"/>
</dbReference>